<dbReference type="STRING" id="759272.G0RYH9"/>
<evidence type="ECO:0000313" key="10">
    <source>
        <dbReference type="EMBL" id="EGS23965.1"/>
    </source>
</evidence>
<dbReference type="Proteomes" id="UP000008066">
    <property type="component" value="Unassembled WGS sequence"/>
</dbReference>
<dbReference type="InterPro" id="IPR024610">
    <property type="entry name" value="ING_N_histone-binding"/>
</dbReference>
<dbReference type="GO" id="GO:0008270">
    <property type="term" value="F:zinc ion binding"/>
    <property type="evidence" value="ECO:0007669"/>
    <property type="project" value="UniProtKB-KW"/>
</dbReference>
<dbReference type="GO" id="GO:0045547">
    <property type="term" value="F:ditrans,polycis-polyprenyl diphosphate synthase [(2E,6E)-farnesyl diphosphate specific] activity"/>
    <property type="evidence" value="ECO:0007669"/>
    <property type="project" value="TreeGrafter"/>
</dbReference>
<gene>
    <name evidence="10" type="ORF">CTHT_0006750</name>
</gene>
<feature type="compositionally biased region" description="Polar residues" evidence="8">
    <location>
        <begin position="884"/>
        <end position="898"/>
    </location>
</feature>
<keyword evidence="3 7" id="KW-0479">Metal-binding</keyword>
<evidence type="ECO:0000259" key="9">
    <source>
        <dbReference type="PROSITE" id="PS50016"/>
    </source>
</evidence>
<feature type="compositionally biased region" description="Low complexity" evidence="8">
    <location>
        <begin position="1111"/>
        <end position="1139"/>
    </location>
</feature>
<evidence type="ECO:0000256" key="4">
    <source>
        <dbReference type="ARBA" id="ARBA00022771"/>
    </source>
</evidence>
<comment type="domain">
    <text evidence="7">The PHD-type zinc finger mediates the binding to H3K4me3.</text>
</comment>
<dbReference type="InterPro" id="IPR019787">
    <property type="entry name" value="Znf_PHD-finger"/>
</dbReference>
<dbReference type="SUPFAM" id="SSF57903">
    <property type="entry name" value="FYVE/PHD zinc finger"/>
    <property type="match status" value="1"/>
</dbReference>
<keyword evidence="2" id="KW-0808">Transferase</keyword>
<keyword evidence="11" id="KW-1185">Reference proteome</keyword>
<dbReference type="GO" id="GO:0016094">
    <property type="term" value="P:polyprenol biosynthetic process"/>
    <property type="evidence" value="ECO:0007669"/>
    <property type="project" value="TreeGrafter"/>
</dbReference>
<feature type="region of interest" description="Disordered" evidence="8">
    <location>
        <begin position="221"/>
        <end position="270"/>
    </location>
</feature>
<dbReference type="PROSITE" id="PS01066">
    <property type="entry name" value="UPP_SYNTHASE"/>
    <property type="match status" value="1"/>
</dbReference>
<dbReference type="InterPro" id="IPR018520">
    <property type="entry name" value="UPP_synth-like_CS"/>
</dbReference>
<dbReference type="PANTHER" id="PTHR10291:SF43">
    <property type="entry name" value="DEHYDRODOLICHYL DIPHOSPHATE SYNTHASE COMPLEX SUBUNIT DHDDS"/>
    <property type="match status" value="1"/>
</dbReference>
<feature type="compositionally biased region" description="Polar residues" evidence="8">
    <location>
        <begin position="828"/>
        <end position="851"/>
    </location>
</feature>
<dbReference type="GO" id="GO:0005634">
    <property type="term" value="C:nucleus"/>
    <property type="evidence" value="ECO:0007669"/>
    <property type="project" value="UniProtKB-SubCell"/>
</dbReference>
<dbReference type="eggNOG" id="KOG1973">
    <property type="taxonomic scope" value="Eukaryota"/>
</dbReference>
<feature type="compositionally biased region" description="Basic and acidic residues" evidence="8">
    <location>
        <begin position="979"/>
        <end position="1000"/>
    </location>
</feature>
<dbReference type="GO" id="GO:0000785">
    <property type="term" value="C:chromatin"/>
    <property type="evidence" value="ECO:0007669"/>
    <property type="project" value="UniProtKB-ARBA"/>
</dbReference>
<dbReference type="InterPro" id="IPR013083">
    <property type="entry name" value="Znf_RING/FYVE/PHD"/>
</dbReference>
<comment type="subunit">
    <text evidence="7">Component of an histone acetyltransferase complex. Interacts with H3K4me3 and to a lesser extent with H3K4me2.</text>
</comment>
<dbReference type="InterPro" id="IPR001441">
    <property type="entry name" value="UPP_synth-like"/>
</dbReference>
<dbReference type="SUPFAM" id="SSF64005">
    <property type="entry name" value="Undecaprenyl diphosphate synthase"/>
    <property type="match status" value="1"/>
</dbReference>
<feature type="region of interest" description="Disordered" evidence="8">
    <location>
        <begin position="676"/>
        <end position="1336"/>
    </location>
</feature>
<feature type="compositionally biased region" description="Low complexity" evidence="8">
    <location>
        <begin position="1168"/>
        <end position="1183"/>
    </location>
</feature>
<dbReference type="HAMAP" id="MF_01139">
    <property type="entry name" value="ISPT"/>
    <property type="match status" value="1"/>
</dbReference>
<dbReference type="PROSITE" id="PS50016">
    <property type="entry name" value="ZF_PHD_2"/>
    <property type="match status" value="1"/>
</dbReference>
<feature type="domain" description="PHD-type" evidence="9">
    <location>
        <begin position="1339"/>
        <end position="1390"/>
    </location>
</feature>
<dbReference type="HOGENOM" id="CLU_005201_0_0_1"/>
<dbReference type="InterPro" id="IPR001965">
    <property type="entry name" value="Znf_PHD"/>
</dbReference>
<evidence type="ECO:0000256" key="7">
    <source>
        <dbReference type="RuleBase" id="RU361213"/>
    </source>
</evidence>
<comment type="subcellular location">
    <subcellularLocation>
        <location evidence="7">Nucleus</location>
    </subcellularLocation>
</comment>
<dbReference type="OrthoDB" id="4173905at2759"/>
<dbReference type="RefSeq" id="XP_006691207.1">
    <property type="nucleotide sequence ID" value="XM_006691144.1"/>
</dbReference>
<dbReference type="InterPro" id="IPR019786">
    <property type="entry name" value="Zinc_finger_PHD-type_CS"/>
</dbReference>
<feature type="compositionally biased region" description="Low complexity" evidence="8">
    <location>
        <begin position="486"/>
        <end position="500"/>
    </location>
</feature>
<feature type="compositionally biased region" description="Acidic residues" evidence="8">
    <location>
        <begin position="958"/>
        <end position="968"/>
    </location>
</feature>
<feature type="region of interest" description="Disordered" evidence="8">
    <location>
        <begin position="437"/>
        <end position="504"/>
    </location>
</feature>
<feature type="compositionally biased region" description="Low complexity" evidence="8">
    <location>
        <begin position="868"/>
        <end position="883"/>
    </location>
</feature>
<feature type="compositionally biased region" description="Basic and acidic residues" evidence="8">
    <location>
        <begin position="1156"/>
        <end position="1167"/>
    </location>
</feature>
<evidence type="ECO:0000256" key="6">
    <source>
        <dbReference type="PROSITE-ProRule" id="PRU00146"/>
    </source>
</evidence>
<feature type="compositionally biased region" description="Low complexity" evidence="8">
    <location>
        <begin position="1002"/>
        <end position="1016"/>
    </location>
</feature>
<dbReference type="InterPro" id="IPR036424">
    <property type="entry name" value="UPP_synth-like_sf"/>
</dbReference>
<feature type="compositionally biased region" description="Low complexity" evidence="8">
    <location>
        <begin position="1291"/>
        <end position="1320"/>
    </location>
</feature>
<dbReference type="EMBL" id="GL988032">
    <property type="protein sequence ID" value="EGS23965.1"/>
    <property type="molecule type" value="Genomic_DNA"/>
</dbReference>
<keyword evidence="5 7" id="KW-0862">Zinc</keyword>
<dbReference type="CDD" id="cd00475">
    <property type="entry name" value="Cis_IPPS"/>
    <property type="match status" value="1"/>
</dbReference>
<dbReference type="SMART" id="SM01408">
    <property type="entry name" value="ING"/>
    <property type="match status" value="1"/>
</dbReference>
<feature type="compositionally biased region" description="Basic and acidic residues" evidence="8">
    <location>
        <begin position="680"/>
        <end position="692"/>
    </location>
</feature>
<dbReference type="GO" id="GO:0006325">
    <property type="term" value="P:chromatin organization"/>
    <property type="evidence" value="ECO:0007669"/>
    <property type="project" value="UniProtKB-KW"/>
</dbReference>
<feature type="compositionally biased region" description="Acidic residues" evidence="8">
    <location>
        <begin position="1321"/>
        <end position="1336"/>
    </location>
</feature>
<dbReference type="Pfam" id="PF12998">
    <property type="entry name" value="ING"/>
    <property type="match status" value="1"/>
</dbReference>
<dbReference type="InterPro" id="IPR011011">
    <property type="entry name" value="Znf_FYVE_PHD"/>
</dbReference>
<dbReference type="Gene3D" id="3.30.40.10">
    <property type="entry name" value="Zinc/RING finger domain, C3HC4 (zinc finger)"/>
    <property type="match status" value="1"/>
</dbReference>
<feature type="compositionally biased region" description="Polar residues" evidence="8">
    <location>
        <begin position="473"/>
        <end position="485"/>
    </location>
</feature>
<dbReference type="Gene3D" id="3.40.1180.10">
    <property type="entry name" value="Decaprenyl diphosphate synthase-like"/>
    <property type="match status" value="1"/>
</dbReference>
<dbReference type="PROSITE" id="PS01359">
    <property type="entry name" value="ZF_PHD_1"/>
    <property type="match status" value="1"/>
</dbReference>
<feature type="compositionally biased region" description="Low complexity" evidence="8">
    <location>
        <begin position="1227"/>
        <end position="1241"/>
    </location>
</feature>
<feature type="compositionally biased region" description="Low complexity" evidence="8">
    <location>
        <begin position="447"/>
        <end position="467"/>
    </location>
</feature>
<evidence type="ECO:0000256" key="5">
    <source>
        <dbReference type="ARBA" id="ARBA00022833"/>
    </source>
</evidence>
<dbReference type="GeneID" id="18254713"/>
<dbReference type="GO" id="GO:0005783">
    <property type="term" value="C:endoplasmic reticulum"/>
    <property type="evidence" value="ECO:0007669"/>
    <property type="project" value="TreeGrafter"/>
</dbReference>
<dbReference type="NCBIfam" id="TIGR00055">
    <property type="entry name" value="uppS"/>
    <property type="match status" value="1"/>
</dbReference>
<comment type="similarity">
    <text evidence="1">Belongs to the UPP synthase family.</text>
</comment>
<dbReference type="KEGG" id="cthr:CTHT_0006750"/>
<evidence type="ECO:0000256" key="2">
    <source>
        <dbReference type="ARBA" id="ARBA00022679"/>
    </source>
</evidence>
<keyword evidence="7" id="KW-0156">Chromatin regulator</keyword>
<dbReference type="GO" id="GO:1904423">
    <property type="term" value="C:dehydrodolichyl diphosphate synthase complex"/>
    <property type="evidence" value="ECO:0007669"/>
    <property type="project" value="TreeGrafter"/>
</dbReference>
<evidence type="ECO:0000313" key="11">
    <source>
        <dbReference type="Proteomes" id="UP000008066"/>
    </source>
</evidence>
<evidence type="ECO:0000256" key="1">
    <source>
        <dbReference type="ARBA" id="ARBA00005432"/>
    </source>
</evidence>
<dbReference type="PANTHER" id="PTHR10291">
    <property type="entry name" value="DEHYDRODOLICHYL DIPHOSPHATE SYNTHASE FAMILY MEMBER"/>
    <property type="match status" value="1"/>
</dbReference>
<proteinExistence type="inferred from homology"/>
<dbReference type="eggNOG" id="KOG1602">
    <property type="taxonomic scope" value="Eukaryota"/>
</dbReference>
<organism evidence="11">
    <name type="scientific">Chaetomium thermophilum (strain DSM 1495 / CBS 144.50 / IMI 039719)</name>
    <name type="common">Thermochaetoides thermophila</name>
    <dbReference type="NCBI Taxonomy" id="759272"/>
    <lineage>
        <taxon>Eukaryota</taxon>
        <taxon>Fungi</taxon>
        <taxon>Dikarya</taxon>
        <taxon>Ascomycota</taxon>
        <taxon>Pezizomycotina</taxon>
        <taxon>Sordariomycetes</taxon>
        <taxon>Sordariomycetidae</taxon>
        <taxon>Sordariales</taxon>
        <taxon>Chaetomiaceae</taxon>
        <taxon>Thermochaetoides</taxon>
    </lineage>
</organism>
<dbReference type="CDD" id="cd15505">
    <property type="entry name" value="PHD_ING"/>
    <property type="match status" value="1"/>
</dbReference>
<feature type="compositionally biased region" description="Polar residues" evidence="8">
    <location>
        <begin position="905"/>
        <end position="928"/>
    </location>
</feature>
<comment type="similarity">
    <text evidence="7">Belongs to the ING family.</text>
</comment>
<protein>
    <recommendedName>
        <fullName evidence="7">Chromatin modification-related protein</fullName>
    </recommendedName>
</protein>
<accession>G0RYH9</accession>
<dbReference type="SMART" id="SM00249">
    <property type="entry name" value="PHD"/>
    <property type="match status" value="1"/>
</dbReference>
<dbReference type="GO" id="GO:0016020">
    <property type="term" value="C:membrane"/>
    <property type="evidence" value="ECO:0007669"/>
    <property type="project" value="TreeGrafter"/>
</dbReference>
<dbReference type="GO" id="GO:0005811">
    <property type="term" value="C:lipid droplet"/>
    <property type="evidence" value="ECO:0007669"/>
    <property type="project" value="TreeGrafter"/>
</dbReference>
<sequence>MSDLYLSRLRSWFLKSPPAEWGLNILRETLIGALRQGKIPRHVAFEMDGNRRYARSHKIETIEGHHLGFEALARILEVCYKCGVEVVTVYAFSLENFHRPKYEVDGLMQLAKLKLEQIVQHGELLDRYGASVRVLGRLDLVPPDVLEVVERAVAATAHNTDCVLNICFPYTSREEMTTAMRHTVEEYATTAPAQPTPFSQNRIKQKILSKKGEKLEALAAINELSPPPTPSTRSVDEHEDDAVSEATTLHSDSHTHKSTISTTTDDGSVAVYPNPETITPETITQHLYTAGCPPLDIFVRTSGVERLSDFLLWQAHQDTQIFFLKCFWPEFDLWHFLPVLLEWQWRQKQKERDERPAMVRRRPVVTYQNAWFSAWPHFDPPQPANPKPHGCWQPSVSAGVAAVDRVHPGLSPVSPVAGREKLPSSCLGTCALRPLTMKTAKPPAPEPSTTSTAAAAAAAGSSTTTTSRRAQPVRQTRINPQRSATLNRSNNPLSSSNAPAPEQPINILPGVTHFADAISALPRELVRHFTLLKEVDAKIFAPEETLFQLLDDALNTPVPDIPRQQNTDASNSAVANAHRHANASIFGLFQPPPMDPPEVFDPANLPRRKLFHETAMKIQELLVSLEEKNHVIATANDVLNKQLARIEEIWPHLEAEFSDEAKWGSTTHWAYIDNRQQQKANEKQAERSRRDGAAALSAAAEKLAEDAASRGSGKQGAGKKGGASKNAGNDDTDKNQDSAGTGKKGAGAKSRKPLPDSQPVGLGISNAGSGTTASKRRKTENAKSNGGTPTERAMSTVYGSGAKQRTTSPRETPAPEGGTGKKRKALPTASNQTKKSRTNATASPSVTSSPVLGNLPEPGTNTNKTSRASPAPSQSGAASGNGPTTRPVSSRGRQNSTAGADKRPPSSTAPSNKNGSVPGTPDLNGQSNGTRTAAGETKTGGKKGAAASNKASPVENNPDGEETLELMDDATAQDGGGDDNNKKDPKLEQEDQQQDEKKEGVATAAAAAAAAGGTTANLTIQPASASSAAAAAPTSGSNTTITGTKTKSGRTSKPSTPAIGSFPDNGASGAGIGAVSSSSSSAGTAAAGAGSSRGGRNSRNGENGGNGVGSGASNSTLGNAAAAGGASASASGNGSGSTAKRGHKKGTASISQPSAGEKDKDSDKKDSSASSSGGSTSGKQAKGVGADDKSDTGSNKQTHAGGQKDYHHHSGKGGGSQGKESKKRSGKNAQAAAAAAAAAVAHVDPDGDEEMPDAEQQGHQQDEQSQDGAASNNNGGGHTSTRRSTRREANHNNNNNNSNSNSHNSSSKYQQQQQQQQQQEEVAEEEVEEVEEEVEEDEPRYCICNGVSYGEMVACDGEGCPREWFHLECVGLRVAPRVNAKWYCEDCKKRLKIGEGRR</sequence>
<keyword evidence="7" id="KW-0539">Nucleus</keyword>
<evidence type="ECO:0000256" key="3">
    <source>
        <dbReference type="ARBA" id="ARBA00022723"/>
    </source>
</evidence>
<keyword evidence="4 6" id="KW-0863">Zinc-finger</keyword>
<dbReference type="Pfam" id="PF01255">
    <property type="entry name" value="Prenyltransf"/>
    <property type="match status" value="1"/>
</dbReference>
<feature type="compositionally biased region" description="Low complexity" evidence="8">
    <location>
        <begin position="1023"/>
        <end position="1057"/>
    </location>
</feature>
<dbReference type="OMA" id="ETIDSHM"/>
<reference evidence="10 11" key="1">
    <citation type="journal article" date="2011" name="Cell">
        <title>Insight into structure and assembly of the nuclear pore complex by utilizing the genome of a eukaryotic thermophile.</title>
        <authorList>
            <person name="Amlacher S."/>
            <person name="Sarges P."/>
            <person name="Flemming D."/>
            <person name="van Noort V."/>
            <person name="Kunze R."/>
            <person name="Devos D.P."/>
            <person name="Arumugam M."/>
            <person name="Bork P."/>
            <person name="Hurt E."/>
        </authorList>
    </citation>
    <scope>NUCLEOTIDE SEQUENCE [LARGE SCALE GENOMIC DNA]</scope>
    <source>
        <strain evidence="11">DSM 1495 / CBS 144.50 / IMI 039719</strain>
    </source>
</reference>
<feature type="compositionally biased region" description="Low complexity" evidence="8">
    <location>
        <begin position="1073"/>
        <end position="1101"/>
    </location>
</feature>
<evidence type="ECO:0000256" key="8">
    <source>
        <dbReference type="SAM" id="MobiDB-lite"/>
    </source>
</evidence>
<name>G0RYH9_CHATD</name>
<comment type="function">
    <text evidence="7">Component of an histone acetyltransferase complex.</text>
</comment>